<dbReference type="UniPathway" id="UPA00050">
    <property type="reaction ID" value="UER00065"/>
</dbReference>
<dbReference type="NCBIfam" id="TIGR00260">
    <property type="entry name" value="thrC"/>
    <property type="match status" value="1"/>
</dbReference>
<organism evidence="13 14">
    <name type="scientific">Helicobacter bilis</name>
    <dbReference type="NCBI Taxonomy" id="37372"/>
    <lineage>
        <taxon>Bacteria</taxon>
        <taxon>Pseudomonadati</taxon>
        <taxon>Campylobacterota</taxon>
        <taxon>Epsilonproteobacteria</taxon>
        <taxon>Campylobacterales</taxon>
        <taxon>Helicobacteraceae</taxon>
        <taxon>Helicobacter</taxon>
    </lineage>
</organism>
<protein>
    <recommendedName>
        <fullName evidence="5 10">Threonine synthase</fullName>
        <ecNumber evidence="4 10">4.2.3.1</ecNumber>
    </recommendedName>
</protein>
<evidence type="ECO:0000313" key="13">
    <source>
        <dbReference type="EMBL" id="AQQ59950.1"/>
    </source>
</evidence>
<dbReference type="AlphaFoldDB" id="A0A1Q2LHJ8"/>
<comment type="pathway">
    <text evidence="2">Amino-acid biosynthesis; L-threonine biosynthesis; L-threonine from L-aspartate: step 5/5.</text>
</comment>
<keyword evidence="8 11" id="KW-0663">Pyridoxal phosphate</keyword>
<reference evidence="13 14" key="1">
    <citation type="submission" date="2017-02" db="EMBL/GenBank/DDBJ databases">
        <title>Whole genome sequencing of Helicobacter bilis strain AAQJH.</title>
        <authorList>
            <person name="Conlan S."/>
            <person name="Thomas P.J."/>
            <person name="Mullikin J."/>
            <person name="Palmore T.N."/>
            <person name="Frank K.M."/>
            <person name="Segre J.A."/>
        </authorList>
    </citation>
    <scope>NUCLEOTIDE SEQUENCE [LARGE SCALE GENOMIC DNA]</scope>
    <source>
        <strain evidence="13 14">AAQJH</strain>
    </source>
</reference>
<gene>
    <name evidence="13" type="ORF">XJ32_07465</name>
</gene>
<evidence type="ECO:0000256" key="10">
    <source>
        <dbReference type="NCBIfam" id="TIGR00260"/>
    </source>
</evidence>
<evidence type="ECO:0000256" key="4">
    <source>
        <dbReference type="ARBA" id="ARBA00013028"/>
    </source>
</evidence>
<dbReference type="RefSeq" id="WP_077388877.1">
    <property type="nucleotide sequence ID" value="NZ_CP019645.1"/>
</dbReference>
<evidence type="ECO:0000256" key="5">
    <source>
        <dbReference type="ARBA" id="ARBA00018679"/>
    </source>
</evidence>
<dbReference type="InterPro" id="IPR000634">
    <property type="entry name" value="Ser/Thr_deHydtase_PyrdxlP-BS"/>
</dbReference>
<dbReference type="PANTHER" id="PTHR43515">
    <property type="entry name" value="THREONINE SYNTHASE-LIKE 1"/>
    <property type="match status" value="1"/>
</dbReference>
<dbReference type="PANTHER" id="PTHR43515:SF1">
    <property type="entry name" value="THREONINE SYNTHASE-LIKE 1"/>
    <property type="match status" value="1"/>
</dbReference>
<evidence type="ECO:0000256" key="1">
    <source>
        <dbReference type="ARBA" id="ARBA00001933"/>
    </source>
</evidence>
<evidence type="ECO:0000256" key="11">
    <source>
        <dbReference type="PIRSR" id="PIRSR604450-51"/>
    </source>
</evidence>
<dbReference type="InterPro" id="IPR001926">
    <property type="entry name" value="TrpB-like_PALP"/>
</dbReference>
<feature type="modified residue" description="N6-(pyridoxal phosphate)lysine" evidence="11">
    <location>
        <position position="116"/>
    </location>
</feature>
<dbReference type="GO" id="GO:0009088">
    <property type="term" value="P:threonine biosynthetic process"/>
    <property type="evidence" value="ECO:0007669"/>
    <property type="project" value="UniProtKB-UniRule"/>
</dbReference>
<sequence>MQTQNNIKTLAQTRSNNNTNKTFIQAMLDPNAEYGGLYTFCDIKPLVNLENLYTLSYNKMCEKIFTHLGIDIPSNLLESVLKSYETFRTKDIAPLVEIEKNLYSLELYHGPTYAFKDMALQPFSALLSAIALQRNERYLILSATSGDTGPATLSGFANRENIKAICIYPQGGTSDVQRLQMTTQDAKNLKVYGIKGDFDLAQSTLKSLLKSETFRDLVAKKGYALSAANSVNIARIAFQIVYYFIIGRELAKKGLHEFSVIVPSGNFGNALGAFFAKKMGLPITKICIASNPNDILTQFFTTGVYDIRNKELKLSYSPAMDILKSSNIERLLFAYFGAERTKECMQSLDETQYFRLNTDELSLLRDIFEARSFSDDECLRGIKMAFEKGYVLDPHTSNAYLFAQYCKEKLSIDTPQVIISTAHFAKFAKVVCRALCDLDENTLRGLSDKEALDRIFMRLKECNIAQNGLQIDSSILDLFNKKEIHTQTYNAKDLEDSILSWL</sequence>
<evidence type="ECO:0000256" key="6">
    <source>
        <dbReference type="ARBA" id="ARBA00022605"/>
    </source>
</evidence>
<name>A0A1Q2LHJ8_9HELI</name>
<dbReference type="SUPFAM" id="SSF53686">
    <property type="entry name" value="Tryptophan synthase beta subunit-like PLP-dependent enzymes"/>
    <property type="match status" value="1"/>
</dbReference>
<comment type="similarity">
    <text evidence="3">Belongs to the threonine synthase family.</text>
</comment>
<keyword evidence="7" id="KW-0791">Threonine biosynthesis</keyword>
<evidence type="ECO:0000313" key="14">
    <source>
        <dbReference type="Proteomes" id="UP000188298"/>
    </source>
</evidence>
<dbReference type="Proteomes" id="UP000188298">
    <property type="component" value="Chromosome"/>
</dbReference>
<dbReference type="KEGG" id="hbl:XJ32_07465"/>
<dbReference type="InterPro" id="IPR037158">
    <property type="entry name" value="Thr_synth_N_sf"/>
</dbReference>
<dbReference type="Gene3D" id="3.40.50.1100">
    <property type="match status" value="2"/>
</dbReference>
<dbReference type="Gene3D" id="3.90.1380.10">
    <property type="entry name" value="Threonine synthase, N-terminal domain"/>
    <property type="match status" value="1"/>
</dbReference>
<dbReference type="GO" id="GO:0004795">
    <property type="term" value="F:threonine synthase activity"/>
    <property type="evidence" value="ECO:0007669"/>
    <property type="project" value="UniProtKB-UniRule"/>
</dbReference>
<keyword evidence="6" id="KW-0028">Amino-acid biosynthesis</keyword>
<dbReference type="InterPro" id="IPR004450">
    <property type="entry name" value="Thr_synthase-like"/>
</dbReference>
<comment type="catalytic activity">
    <reaction evidence="9">
        <text>O-phospho-L-homoserine + H2O = L-threonine + phosphate</text>
        <dbReference type="Rhea" id="RHEA:10840"/>
        <dbReference type="ChEBI" id="CHEBI:15377"/>
        <dbReference type="ChEBI" id="CHEBI:43474"/>
        <dbReference type="ChEBI" id="CHEBI:57590"/>
        <dbReference type="ChEBI" id="CHEBI:57926"/>
        <dbReference type="EC" id="4.2.3.1"/>
    </reaction>
</comment>
<dbReference type="EMBL" id="CP019645">
    <property type="protein sequence ID" value="AQQ59950.1"/>
    <property type="molecule type" value="Genomic_DNA"/>
</dbReference>
<evidence type="ECO:0000256" key="3">
    <source>
        <dbReference type="ARBA" id="ARBA00005517"/>
    </source>
</evidence>
<evidence type="ECO:0000259" key="12">
    <source>
        <dbReference type="Pfam" id="PF00291"/>
    </source>
</evidence>
<evidence type="ECO:0000256" key="9">
    <source>
        <dbReference type="ARBA" id="ARBA00049144"/>
    </source>
</evidence>
<dbReference type="PROSITE" id="PS00165">
    <property type="entry name" value="DEHYDRATASE_SER_THR"/>
    <property type="match status" value="1"/>
</dbReference>
<proteinExistence type="inferred from homology"/>
<feature type="domain" description="Tryptophan synthase beta chain-like PALP" evidence="12">
    <location>
        <begin position="102"/>
        <end position="419"/>
    </location>
</feature>
<dbReference type="GO" id="GO:0030170">
    <property type="term" value="F:pyridoxal phosphate binding"/>
    <property type="evidence" value="ECO:0007669"/>
    <property type="project" value="InterPro"/>
</dbReference>
<dbReference type="EC" id="4.2.3.1" evidence="4 10"/>
<dbReference type="Pfam" id="PF00291">
    <property type="entry name" value="PALP"/>
    <property type="match status" value="1"/>
</dbReference>
<evidence type="ECO:0000256" key="2">
    <source>
        <dbReference type="ARBA" id="ARBA00004979"/>
    </source>
</evidence>
<evidence type="ECO:0000256" key="7">
    <source>
        <dbReference type="ARBA" id="ARBA00022697"/>
    </source>
</evidence>
<dbReference type="InterPro" id="IPR036052">
    <property type="entry name" value="TrpB-like_PALP_sf"/>
</dbReference>
<dbReference type="GO" id="GO:0005737">
    <property type="term" value="C:cytoplasm"/>
    <property type="evidence" value="ECO:0007669"/>
    <property type="project" value="TreeGrafter"/>
</dbReference>
<comment type="cofactor">
    <cofactor evidence="1 11">
        <name>pyridoxal 5'-phosphate</name>
        <dbReference type="ChEBI" id="CHEBI:597326"/>
    </cofactor>
</comment>
<accession>A0A1Q2LHJ8</accession>
<evidence type="ECO:0000256" key="8">
    <source>
        <dbReference type="ARBA" id="ARBA00022898"/>
    </source>
</evidence>